<protein>
    <submittedName>
        <fullName evidence="3">Uncharacterized protein</fullName>
    </submittedName>
</protein>
<evidence type="ECO:0000313" key="4">
    <source>
        <dbReference type="Proteomes" id="UP000250918"/>
    </source>
</evidence>
<feature type="transmembrane region" description="Helical" evidence="2">
    <location>
        <begin position="9"/>
        <end position="26"/>
    </location>
</feature>
<keyword evidence="2" id="KW-0812">Transmembrane</keyword>
<comment type="caution">
    <text evidence="3">The sequence shown here is derived from an EMBL/GenBank/DDBJ whole genome shotgun (WGS) entry which is preliminary data.</text>
</comment>
<reference evidence="3 4" key="1">
    <citation type="journal article" date="2018" name="ISME J.">
        <title>A methanotrophic archaeon couples anaerobic oxidation of methane to Fe(III) reduction.</title>
        <authorList>
            <person name="Cai C."/>
            <person name="Leu A.O."/>
            <person name="Xie G.J."/>
            <person name="Guo J."/>
            <person name="Feng Y."/>
            <person name="Zhao J.X."/>
            <person name="Tyson G.W."/>
            <person name="Yuan Z."/>
            <person name="Hu S."/>
        </authorList>
    </citation>
    <scope>NUCLEOTIDE SEQUENCE [LARGE SCALE GENOMIC DNA]</scope>
    <source>
        <strain evidence="3">FeB_12</strain>
    </source>
</reference>
<dbReference type="Proteomes" id="UP000250918">
    <property type="component" value="Unassembled WGS sequence"/>
</dbReference>
<dbReference type="AlphaFoldDB" id="A0A855X5N5"/>
<feature type="region of interest" description="Disordered" evidence="1">
    <location>
        <begin position="36"/>
        <end position="92"/>
    </location>
</feature>
<feature type="compositionally biased region" description="Low complexity" evidence="1">
    <location>
        <begin position="43"/>
        <end position="52"/>
    </location>
</feature>
<dbReference type="EMBL" id="PQAP01000001">
    <property type="protein sequence ID" value="PWB76452.1"/>
    <property type="molecule type" value="Genomic_DNA"/>
</dbReference>
<keyword evidence="2" id="KW-1133">Transmembrane helix</keyword>
<keyword evidence="2" id="KW-0472">Membrane</keyword>
<accession>A0A855X5N5</accession>
<gene>
    <name evidence="3" type="ORF">C3F09_00340</name>
</gene>
<evidence type="ECO:0000256" key="2">
    <source>
        <dbReference type="SAM" id="Phobius"/>
    </source>
</evidence>
<evidence type="ECO:0000256" key="1">
    <source>
        <dbReference type="SAM" id="MobiDB-lite"/>
    </source>
</evidence>
<organism evidence="3 4">
    <name type="scientific">candidate division GN15 bacterium</name>
    <dbReference type="NCBI Taxonomy" id="2072418"/>
    <lineage>
        <taxon>Bacteria</taxon>
        <taxon>candidate division GN15</taxon>
    </lineage>
</organism>
<sequence>MTEARRKKILYVVLVAAVIFGIYNFSQPRKRYVPGDMTQAEQSPAPTVAPAAPSRPPVNIDGLRKASWGRDPFRRVSHPQPEHRNTPVVSQPESAPGWKLSAIVFSSSMPLAIVNGKAVKVGDIVDRAKVVAIDQKKVTLLYNGANIEIRVGKG</sequence>
<evidence type="ECO:0000313" key="3">
    <source>
        <dbReference type="EMBL" id="PWB76452.1"/>
    </source>
</evidence>
<name>A0A855X5N5_9BACT</name>
<proteinExistence type="predicted"/>